<dbReference type="GO" id="GO:0016887">
    <property type="term" value="F:ATP hydrolysis activity"/>
    <property type="evidence" value="ECO:0007669"/>
    <property type="project" value="InterPro"/>
</dbReference>
<evidence type="ECO:0000259" key="19">
    <source>
        <dbReference type="Pfam" id="PF17942"/>
    </source>
</evidence>
<accession>A0AAN9IIB9</accession>
<dbReference type="SUPFAM" id="SSF55874">
    <property type="entry name" value="ATPase domain of HSP90 chaperone/DNA topoisomerase II/histidine kinase"/>
    <property type="match status" value="1"/>
</dbReference>
<evidence type="ECO:0000256" key="3">
    <source>
        <dbReference type="ARBA" id="ARBA00007845"/>
    </source>
</evidence>
<evidence type="ECO:0000256" key="9">
    <source>
        <dbReference type="ARBA" id="ARBA00022840"/>
    </source>
</evidence>
<dbReference type="Pfam" id="PF17942">
    <property type="entry name" value="Morc6_S5"/>
    <property type="match status" value="1"/>
</dbReference>
<dbReference type="PANTHER" id="PTHR23336">
    <property type="entry name" value="ZINC FINGER CW-TYPE COILED-COIL DOMAIN PROTEIN 3"/>
    <property type="match status" value="1"/>
</dbReference>
<comment type="cofactor">
    <cofactor evidence="1">
        <name>Mn(2+)</name>
        <dbReference type="ChEBI" id="CHEBI:29035"/>
    </cofactor>
</comment>
<keyword evidence="12 16" id="KW-0175">Coiled coil</keyword>
<feature type="region of interest" description="Disordered" evidence="17">
    <location>
        <begin position="164"/>
        <end position="213"/>
    </location>
</feature>
<dbReference type="EMBL" id="JAYWIO010000002">
    <property type="protein sequence ID" value="KAK7281933.1"/>
    <property type="molecule type" value="Genomic_DNA"/>
</dbReference>
<evidence type="ECO:0000256" key="12">
    <source>
        <dbReference type="ARBA" id="ARBA00023054"/>
    </source>
</evidence>
<evidence type="ECO:0000256" key="1">
    <source>
        <dbReference type="ARBA" id="ARBA00001936"/>
    </source>
</evidence>
<evidence type="ECO:0000256" key="5">
    <source>
        <dbReference type="ARBA" id="ARBA00022741"/>
    </source>
</evidence>
<dbReference type="Proteomes" id="UP001372338">
    <property type="component" value="Unassembled WGS sequence"/>
</dbReference>
<feature type="coiled-coil region" evidence="16">
    <location>
        <begin position="772"/>
        <end position="820"/>
    </location>
</feature>
<evidence type="ECO:0000256" key="16">
    <source>
        <dbReference type="SAM" id="Coils"/>
    </source>
</evidence>
<name>A0AAN9IIB9_CROPI</name>
<evidence type="ECO:0000256" key="13">
    <source>
        <dbReference type="ARBA" id="ARBA00023158"/>
    </source>
</evidence>
<dbReference type="GO" id="GO:0005634">
    <property type="term" value="C:nucleus"/>
    <property type="evidence" value="ECO:0007669"/>
    <property type="project" value="UniProtKB-SubCell"/>
</dbReference>
<keyword evidence="10" id="KW-0156">Chromatin regulator</keyword>
<feature type="signal peptide" evidence="18">
    <location>
        <begin position="1"/>
        <end position="23"/>
    </location>
</feature>
<dbReference type="InterPro" id="IPR045261">
    <property type="entry name" value="MORC_ATPase"/>
</dbReference>
<keyword evidence="5" id="KW-0547">Nucleotide-binding</keyword>
<evidence type="ECO:0000256" key="14">
    <source>
        <dbReference type="ARBA" id="ARBA00023204"/>
    </source>
</evidence>
<gene>
    <name evidence="20" type="ORF">RIF29_10324</name>
</gene>
<evidence type="ECO:0000256" key="17">
    <source>
        <dbReference type="SAM" id="MobiDB-lite"/>
    </source>
</evidence>
<dbReference type="GO" id="GO:0031349">
    <property type="term" value="P:positive regulation of defense response"/>
    <property type="evidence" value="ECO:0007669"/>
    <property type="project" value="UniProtKB-ARBA"/>
</dbReference>
<dbReference type="FunFam" id="3.30.565.10:FF:000075">
    <property type="entry name" value="MORC family CW-type zinc finger protein 4"/>
    <property type="match status" value="1"/>
</dbReference>
<dbReference type="GO" id="GO:0005524">
    <property type="term" value="F:ATP binding"/>
    <property type="evidence" value="ECO:0007669"/>
    <property type="project" value="UniProtKB-KW"/>
</dbReference>
<keyword evidence="9" id="KW-0067">ATP-binding</keyword>
<evidence type="ECO:0000256" key="2">
    <source>
        <dbReference type="ARBA" id="ARBA00004123"/>
    </source>
</evidence>
<protein>
    <recommendedName>
        <fullName evidence="19">Morc S5 domain-containing protein</fullName>
    </recommendedName>
</protein>
<dbReference type="AlphaFoldDB" id="A0AAN9IIB9"/>
<comment type="similarity">
    <text evidence="3">Belongs to the MORC ATPase protein family.</text>
</comment>
<keyword evidence="4" id="KW-0540">Nuclease</keyword>
<evidence type="ECO:0000256" key="7">
    <source>
        <dbReference type="ARBA" id="ARBA00022763"/>
    </source>
</evidence>
<dbReference type="Pfam" id="PF13589">
    <property type="entry name" value="HATPase_c_3"/>
    <property type="match status" value="1"/>
</dbReference>
<evidence type="ECO:0000256" key="10">
    <source>
        <dbReference type="ARBA" id="ARBA00022853"/>
    </source>
</evidence>
<evidence type="ECO:0000313" key="21">
    <source>
        <dbReference type="Proteomes" id="UP001372338"/>
    </source>
</evidence>
<dbReference type="InterPro" id="IPR041006">
    <property type="entry name" value="Morc_S5"/>
</dbReference>
<evidence type="ECO:0000256" key="8">
    <source>
        <dbReference type="ARBA" id="ARBA00022801"/>
    </source>
</evidence>
<evidence type="ECO:0000256" key="18">
    <source>
        <dbReference type="SAM" id="SignalP"/>
    </source>
</evidence>
<keyword evidence="18" id="KW-0732">Signal</keyword>
<keyword evidence="7" id="KW-0227">DNA damage</keyword>
<sequence length="822" mass="91762">MHAFATILILVHHSTQLFDLLQGEPSCNCERFPFPNLAATSLPSRFSSFRSLRCAALCQGLGRCVTAPSRSRSLSHVSVDSPSRSSHSPFVISVLVSPSSWVVISVLASPSYCVAVRRRHAGISMGTVDSVKEKMGTAEIVCLSSDDECEVVLKPVKLESDSITGAKQQYKSNKSSLARHKRSRSHPLRQDSEENISSNAPSTGHSNSSVLEQGLSPVDDTEISYVSPISAAPVCKQFWKAGSYDDGLASKVTVQNTKNYLHVHPMFLHSNATSHKWAFGAIAELLDNAIDEIQNGATFVIVDKTLNPKDGTPALLIRDDGGGMDPETMRHCMSFGFSEKKSKFAIGKYGNGFKTSSMRLGADAIVFSCHVNDRVMTQSIGLLSYTFLMRTQLDRIVVPMVSYEYNTSNGSLEILNGKEHFVSNLSLLLGWSPFSSEAELLKQFDDIGSHGTKVIIYNLWFNDDGNSELDFDTDPEDIRIAGDIQKVNTLPAWKSVNEQHIANRLRYSLRVYLSVLYLRLPETFRIILRGQDVMPHNIADDLKYTDYIIYRPQVGGSKQGTIVTTIGFLKEAPQVNIHGFNVYHKNRLILPFWQVVNYLDSRGRGVVGILQADFVEPTHNKQDFERTSLFQKLEGRLKEMTWEYWDKNCELLGYQPKGKKRPPPVTPLLHPSPQTPPGIEKPVTLNKNSSPVVNRKVAYGNFGQHTTYPHSGPGLGSHYKRKTPDVIDLENTKRQARNETVTGVGFSQSKQIAATPADQVMDQETIILMEENKKLSAQCLEYEKKGEELNQKVTMLRNKILEAQREYNQLMADLQALDVKQE</sequence>
<feature type="chain" id="PRO_5042839114" description="Morc S5 domain-containing protein" evidence="18">
    <location>
        <begin position="24"/>
        <end position="822"/>
    </location>
</feature>
<feature type="compositionally biased region" description="Polar residues" evidence="17">
    <location>
        <begin position="195"/>
        <end position="211"/>
    </location>
</feature>
<keyword evidence="21" id="KW-1185">Reference proteome</keyword>
<dbReference type="GO" id="GO:0004519">
    <property type="term" value="F:endonuclease activity"/>
    <property type="evidence" value="ECO:0007669"/>
    <property type="project" value="UniProtKB-KW"/>
</dbReference>
<feature type="compositionally biased region" description="Basic residues" evidence="17">
    <location>
        <begin position="177"/>
        <end position="187"/>
    </location>
</feature>
<organism evidence="20 21">
    <name type="scientific">Crotalaria pallida</name>
    <name type="common">Smooth rattlebox</name>
    <name type="synonym">Crotalaria striata</name>
    <dbReference type="NCBI Taxonomy" id="3830"/>
    <lineage>
        <taxon>Eukaryota</taxon>
        <taxon>Viridiplantae</taxon>
        <taxon>Streptophyta</taxon>
        <taxon>Embryophyta</taxon>
        <taxon>Tracheophyta</taxon>
        <taxon>Spermatophyta</taxon>
        <taxon>Magnoliopsida</taxon>
        <taxon>eudicotyledons</taxon>
        <taxon>Gunneridae</taxon>
        <taxon>Pentapetalae</taxon>
        <taxon>rosids</taxon>
        <taxon>fabids</taxon>
        <taxon>Fabales</taxon>
        <taxon>Fabaceae</taxon>
        <taxon>Papilionoideae</taxon>
        <taxon>50 kb inversion clade</taxon>
        <taxon>genistoids sensu lato</taxon>
        <taxon>core genistoids</taxon>
        <taxon>Crotalarieae</taxon>
        <taxon>Crotalaria</taxon>
    </lineage>
</organism>
<keyword evidence="15" id="KW-0539">Nucleus</keyword>
<dbReference type="GO" id="GO:0031047">
    <property type="term" value="P:regulatory ncRNA-mediated gene silencing"/>
    <property type="evidence" value="ECO:0007669"/>
    <property type="project" value="UniProtKB-KW"/>
</dbReference>
<proteinExistence type="inferred from homology"/>
<dbReference type="GO" id="GO:0003723">
    <property type="term" value="F:RNA binding"/>
    <property type="evidence" value="ECO:0007669"/>
    <property type="project" value="UniProtKB-KW"/>
</dbReference>
<comment type="subcellular location">
    <subcellularLocation>
        <location evidence="2">Nucleus</location>
    </subcellularLocation>
</comment>
<dbReference type="PANTHER" id="PTHR23336:SF44">
    <property type="entry name" value="PROTEIN MICRORCHIDIA 6"/>
    <property type="match status" value="1"/>
</dbReference>
<evidence type="ECO:0000256" key="11">
    <source>
        <dbReference type="ARBA" id="ARBA00022884"/>
    </source>
</evidence>
<keyword evidence="14" id="KW-0234">DNA repair</keyword>
<feature type="region of interest" description="Disordered" evidence="17">
    <location>
        <begin position="657"/>
        <end position="680"/>
    </location>
</feature>
<keyword evidence="11" id="KW-0694">RNA-binding</keyword>
<evidence type="ECO:0000256" key="4">
    <source>
        <dbReference type="ARBA" id="ARBA00022722"/>
    </source>
</evidence>
<dbReference type="GO" id="GO:0006325">
    <property type="term" value="P:chromatin organization"/>
    <property type="evidence" value="ECO:0007669"/>
    <property type="project" value="UniProtKB-KW"/>
</dbReference>
<feature type="compositionally biased region" description="Polar residues" evidence="17">
    <location>
        <begin position="164"/>
        <end position="176"/>
    </location>
</feature>
<keyword evidence="13" id="KW-0943">RNA-mediated gene silencing</keyword>
<comment type="caution">
    <text evidence="20">The sequence shown here is derived from an EMBL/GenBank/DDBJ whole genome shotgun (WGS) entry which is preliminary data.</text>
</comment>
<keyword evidence="8" id="KW-0378">Hydrolase</keyword>
<dbReference type="Gene3D" id="3.30.565.10">
    <property type="entry name" value="Histidine kinase-like ATPase, C-terminal domain"/>
    <property type="match status" value="1"/>
</dbReference>
<dbReference type="InterPro" id="IPR036890">
    <property type="entry name" value="HATPase_C_sf"/>
</dbReference>
<keyword evidence="6" id="KW-0255">Endonuclease</keyword>
<feature type="domain" description="Morc S5" evidence="19">
    <location>
        <begin position="507"/>
        <end position="645"/>
    </location>
</feature>
<evidence type="ECO:0000256" key="6">
    <source>
        <dbReference type="ARBA" id="ARBA00022759"/>
    </source>
</evidence>
<evidence type="ECO:0000313" key="20">
    <source>
        <dbReference type="EMBL" id="KAK7281933.1"/>
    </source>
</evidence>
<evidence type="ECO:0000256" key="15">
    <source>
        <dbReference type="ARBA" id="ARBA00023242"/>
    </source>
</evidence>
<dbReference type="GO" id="GO:0006281">
    <property type="term" value="P:DNA repair"/>
    <property type="evidence" value="ECO:0007669"/>
    <property type="project" value="UniProtKB-KW"/>
</dbReference>
<reference evidence="20 21" key="1">
    <citation type="submission" date="2024-01" db="EMBL/GenBank/DDBJ databases">
        <title>The genomes of 5 underutilized Papilionoideae crops provide insights into root nodulation and disease resistanc.</title>
        <authorList>
            <person name="Yuan L."/>
        </authorList>
    </citation>
    <scope>NUCLEOTIDE SEQUENCE [LARGE SCALE GENOMIC DNA]</scope>
    <source>
        <strain evidence="20">ZHUSHIDOU_FW_LH</strain>
        <tissue evidence="20">Leaf</tissue>
    </source>
</reference>